<keyword evidence="10" id="KW-0961">Cell wall biogenesis/degradation</keyword>
<proteinExistence type="inferred from homology"/>
<evidence type="ECO:0000256" key="17">
    <source>
        <dbReference type="PIRSR" id="PIRSR016408-3"/>
    </source>
</evidence>
<dbReference type="PROSITE" id="PS00710">
    <property type="entry name" value="PGM_PMM"/>
    <property type="match status" value="1"/>
</dbReference>
<dbReference type="PIRSF" id="PIRSF016408">
    <property type="entry name" value="PAGM"/>
    <property type="match status" value="1"/>
</dbReference>
<dbReference type="EMBL" id="ML996084">
    <property type="protein sequence ID" value="KAF2153766.1"/>
    <property type="molecule type" value="Genomic_DNA"/>
</dbReference>
<comment type="similarity">
    <text evidence="3 14">Belongs to the phosphohexose mutase family.</text>
</comment>
<sequence length="546" mass="59421">MSFTEAIKAGSARRPAPKALAGKFQYGTAGFRMKADSLDAVVYRVGLLASLRSRFKNGRTIGVMITASHNPPQDNGVKLVDPFGDMLESSWEQYATQLANAMTDDDLDAVFNKIATEHKINLSAPAKVIYARDTRASGSRLVECLVDALKATNVEHTDFKIATTPQLHYYVRCINTKGTQDAYGEPTEQGYYEKLGTAFKQVMESAKPTGGVIVDCANGVGGPKLRELMKHLPQGLLDIKVVNDDVHKPDSLNHQCGADYVKTTQSAPPSSKAAPNARCCSLDGDADRIVYYFLDDDKVFRLLDGDRIATLAATFIGDLARKAGLADKINIGVVQTAYANGASTHFVERNLKLPVECTPTGVKHLHHAALRFDVGVYFEANGHGTVLFSESALKTIHTYEPSSPAQADALTTLIGLTDLINQTVGDALSDMLLVEAVLAHKNWTCTEWFHTYKDLPNRLARVEVDDRNAFKTVPGTAERKLASPAGVQEAIDGLVVKYTDARSFVRASGTEDAVRVYAEARTTAESQDLCRAVEQVVRRYGSVNSQ</sequence>
<feature type="active site" description="Phosphoserine intermediate" evidence="15">
    <location>
        <position position="68"/>
    </location>
</feature>
<keyword evidence="7 14" id="KW-0460">Magnesium</keyword>
<evidence type="ECO:0000256" key="13">
    <source>
        <dbReference type="ARBA" id="ARBA00059527"/>
    </source>
</evidence>
<feature type="domain" description="Phosphoacetylglucosamine mutase AMG1" evidence="21">
    <location>
        <begin position="187"/>
        <end position="290"/>
    </location>
</feature>
<organism evidence="22 23">
    <name type="scientific">Myriangium duriaei CBS 260.36</name>
    <dbReference type="NCBI Taxonomy" id="1168546"/>
    <lineage>
        <taxon>Eukaryota</taxon>
        <taxon>Fungi</taxon>
        <taxon>Dikarya</taxon>
        <taxon>Ascomycota</taxon>
        <taxon>Pezizomycotina</taxon>
        <taxon>Dothideomycetes</taxon>
        <taxon>Dothideomycetidae</taxon>
        <taxon>Myriangiales</taxon>
        <taxon>Myriangiaceae</taxon>
        <taxon>Myriangium</taxon>
    </lineage>
</organism>
<feature type="binding site" evidence="17">
    <location>
        <position position="283"/>
    </location>
    <ligand>
        <name>Mg(2+)</name>
        <dbReference type="ChEBI" id="CHEBI:18420"/>
    </ligand>
</feature>
<feature type="binding site" evidence="17">
    <location>
        <position position="287"/>
    </location>
    <ligand>
        <name>Mg(2+)</name>
        <dbReference type="ChEBI" id="CHEBI:18420"/>
    </ligand>
</feature>
<dbReference type="InterPro" id="IPR036900">
    <property type="entry name" value="A-D-PHexomutase_C_sf"/>
</dbReference>
<evidence type="ECO:0000259" key="19">
    <source>
        <dbReference type="Pfam" id="PF02878"/>
    </source>
</evidence>
<comment type="caution">
    <text evidence="22">The sequence shown here is derived from an EMBL/GenBank/DDBJ whole genome shotgun (WGS) entry which is preliminary data.</text>
</comment>
<feature type="domain" description="Alpha-D-phosphohexomutase alpha/beta/alpha" evidence="19">
    <location>
        <begin position="60"/>
        <end position="94"/>
    </location>
</feature>
<dbReference type="InterPro" id="IPR005844">
    <property type="entry name" value="A-D-PHexomutase_a/b/a-I"/>
</dbReference>
<dbReference type="EC" id="5.4.2.3" evidence="4 14"/>
<evidence type="ECO:0000256" key="11">
    <source>
        <dbReference type="ARBA" id="ARBA00031926"/>
    </source>
</evidence>
<dbReference type="InterPro" id="IPR016055">
    <property type="entry name" value="A-D-PHexomutase_a/b/a-I/II/III"/>
</dbReference>
<dbReference type="FunFam" id="3.30.310.50:FF:000003">
    <property type="entry name" value="Phosphoacetylglucosamine mutase"/>
    <property type="match status" value="1"/>
</dbReference>
<gene>
    <name evidence="22" type="ORF">K461DRAFT_253864</name>
</gene>
<dbReference type="GO" id="GO:0004610">
    <property type="term" value="F:phosphoacetylglucosamine mutase activity"/>
    <property type="evidence" value="ECO:0007669"/>
    <property type="project" value="UniProtKB-UniRule"/>
</dbReference>
<dbReference type="FunFam" id="3.40.120.10:FF:000023">
    <property type="entry name" value="Phosphoacetylglucosamine mutase"/>
    <property type="match status" value="1"/>
</dbReference>
<keyword evidence="23" id="KW-1185">Reference proteome</keyword>
<protein>
    <recommendedName>
        <fullName evidence="4 14">Phosphoacetylglucosamine mutase</fullName>
        <shortName evidence="14">PAGM</shortName>
        <ecNumber evidence="4 14">5.4.2.3</ecNumber>
    </recommendedName>
    <alternativeName>
        <fullName evidence="12 14">Acetylglucosamine phosphomutase</fullName>
    </alternativeName>
    <alternativeName>
        <fullName evidence="11 14">N-acetylglucosamine-phosphate mutase</fullName>
    </alternativeName>
</protein>
<dbReference type="InterPro" id="IPR049022">
    <property type="entry name" value="AMG1_III"/>
</dbReference>
<evidence type="ECO:0000259" key="21">
    <source>
        <dbReference type="Pfam" id="PF21405"/>
    </source>
</evidence>
<evidence type="ECO:0000256" key="1">
    <source>
        <dbReference type="ARBA" id="ARBA00000558"/>
    </source>
</evidence>
<feature type="binding site" evidence="16">
    <location>
        <position position="515"/>
    </location>
    <ligand>
        <name>substrate</name>
    </ligand>
</feature>
<feature type="binding site" evidence="16">
    <location>
        <begin position="506"/>
        <end position="510"/>
    </location>
    <ligand>
        <name>substrate</name>
    </ligand>
</feature>
<comment type="catalytic activity">
    <reaction evidence="1 14">
        <text>N-acetyl-alpha-D-glucosamine 1-phosphate = N-acetyl-D-glucosamine 6-phosphate</text>
        <dbReference type="Rhea" id="RHEA:23804"/>
        <dbReference type="ChEBI" id="CHEBI:57513"/>
        <dbReference type="ChEBI" id="CHEBI:57776"/>
        <dbReference type="EC" id="5.4.2.3"/>
    </reaction>
</comment>
<dbReference type="Pfam" id="PF02878">
    <property type="entry name" value="PGM_PMM_I"/>
    <property type="match status" value="2"/>
</dbReference>
<evidence type="ECO:0000259" key="20">
    <source>
        <dbReference type="Pfam" id="PF21404"/>
    </source>
</evidence>
<dbReference type="SUPFAM" id="SSF53738">
    <property type="entry name" value="Phosphoglucomutase, first 3 domains"/>
    <property type="match status" value="3"/>
</dbReference>
<dbReference type="InterPro" id="IPR016657">
    <property type="entry name" value="PAGM"/>
</dbReference>
<keyword evidence="9" id="KW-0119">Carbohydrate metabolism</keyword>
<keyword evidence="6 14" id="KW-0479">Metal-binding</keyword>
<evidence type="ECO:0000256" key="2">
    <source>
        <dbReference type="ARBA" id="ARBA00004865"/>
    </source>
</evidence>
<dbReference type="Gene3D" id="3.30.310.50">
    <property type="entry name" value="Alpha-D-phosphohexomutase, C-terminal domain"/>
    <property type="match status" value="1"/>
</dbReference>
<evidence type="ECO:0000256" key="8">
    <source>
        <dbReference type="ARBA" id="ARBA00023235"/>
    </source>
</evidence>
<dbReference type="PANTHER" id="PTHR45955">
    <property type="entry name" value="PHOSPHOACETYLGLUCOSAMINE MUTASE"/>
    <property type="match status" value="1"/>
</dbReference>
<dbReference type="InterPro" id="IPR005843">
    <property type="entry name" value="A-D-PHexomutase_C"/>
</dbReference>
<comment type="pathway">
    <text evidence="2 14">Nucleotide-sugar biosynthesis; UDP-N-acetyl-alpha-D-glucosamine biosynthesis; N-acetyl-alpha-D-glucosamine 1-phosphate from alpha-D-glucosamine 6-phosphate (route I): step 2/2.</text>
</comment>
<dbReference type="Pfam" id="PF21404">
    <property type="entry name" value="AMG1_III"/>
    <property type="match status" value="1"/>
</dbReference>
<feature type="binding site" description="via phosphate group" evidence="17">
    <location>
        <position position="68"/>
    </location>
    <ligand>
        <name>Mg(2+)</name>
        <dbReference type="ChEBI" id="CHEBI:18420"/>
    </ligand>
</feature>
<feature type="domain" description="Alpha-D-phosphohexomutase alpha/beta/alpha" evidence="19">
    <location>
        <begin position="121"/>
        <end position="178"/>
    </location>
</feature>
<dbReference type="InterPro" id="IPR049023">
    <property type="entry name" value="AMG1_II"/>
</dbReference>
<evidence type="ECO:0000256" key="9">
    <source>
        <dbReference type="ARBA" id="ARBA00023277"/>
    </source>
</evidence>
<reference evidence="22" key="1">
    <citation type="journal article" date="2020" name="Stud. Mycol.">
        <title>101 Dothideomycetes genomes: a test case for predicting lifestyles and emergence of pathogens.</title>
        <authorList>
            <person name="Haridas S."/>
            <person name="Albert R."/>
            <person name="Binder M."/>
            <person name="Bloem J."/>
            <person name="Labutti K."/>
            <person name="Salamov A."/>
            <person name="Andreopoulos B."/>
            <person name="Baker S."/>
            <person name="Barry K."/>
            <person name="Bills G."/>
            <person name="Bluhm B."/>
            <person name="Cannon C."/>
            <person name="Castanera R."/>
            <person name="Culley D."/>
            <person name="Daum C."/>
            <person name="Ezra D."/>
            <person name="Gonzalez J."/>
            <person name="Henrissat B."/>
            <person name="Kuo A."/>
            <person name="Liang C."/>
            <person name="Lipzen A."/>
            <person name="Lutzoni F."/>
            <person name="Magnuson J."/>
            <person name="Mondo S."/>
            <person name="Nolan M."/>
            <person name="Ohm R."/>
            <person name="Pangilinan J."/>
            <person name="Park H.-J."/>
            <person name="Ramirez L."/>
            <person name="Alfaro M."/>
            <person name="Sun H."/>
            <person name="Tritt A."/>
            <person name="Yoshinaga Y."/>
            <person name="Zwiers L.-H."/>
            <person name="Turgeon B."/>
            <person name="Goodwin S."/>
            <person name="Spatafora J."/>
            <person name="Crous P."/>
            <person name="Grigoriev I."/>
        </authorList>
    </citation>
    <scope>NUCLEOTIDE SEQUENCE</scope>
    <source>
        <strain evidence="22">CBS 260.36</strain>
    </source>
</reference>
<evidence type="ECO:0000256" key="3">
    <source>
        <dbReference type="ARBA" id="ARBA00010231"/>
    </source>
</evidence>
<evidence type="ECO:0000256" key="6">
    <source>
        <dbReference type="ARBA" id="ARBA00022723"/>
    </source>
</evidence>
<comment type="function">
    <text evidence="13 14">Catalyzes the conversion of GlcNAc-6-P into GlcNAc-1-P during the synthesis of uridine diphosphate/UDP-GlcNAc, which is a biosynthetic precursor of chitin and also supplies the amino sugars for N-linked oligosaccharides of glycoproteins.</text>
</comment>
<dbReference type="PANTHER" id="PTHR45955:SF1">
    <property type="entry name" value="PHOSPHOACETYLGLUCOSAMINE MUTASE"/>
    <property type="match status" value="1"/>
</dbReference>
<dbReference type="GO" id="GO:0071555">
    <property type="term" value="P:cell wall organization"/>
    <property type="evidence" value="ECO:0007669"/>
    <property type="project" value="UniProtKB-KW"/>
</dbReference>
<name>A0A9P4J262_9PEZI</name>
<dbReference type="SUPFAM" id="SSF55957">
    <property type="entry name" value="Phosphoglucomutase, C-terminal domain"/>
    <property type="match status" value="1"/>
</dbReference>
<dbReference type="InterPro" id="IPR016066">
    <property type="entry name" value="A-D-PHexomutase_CS"/>
</dbReference>
<feature type="binding site" evidence="17">
    <location>
        <position position="285"/>
    </location>
    <ligand>
        <name>Mg(2+)</name>
        <dbReference type="ChEBI" id="CHEBI:18420"/>
    </ligand>
</feature>
<evidence type="ECO:0000256" key="4">
    <source>
        <dbReference type="ARBA" id="ARBA00012731"/>
    </source>
</evidence>
<dbReference type="FunFam" id="3.40.120.10:FF:000013">
    <property type="entry name" value="Phosphoacetylglucosamine mutase"/>
    <property type="match status" value="1"/>
</dbReference>
<dbReference type="GO" id="GO:0000287">
    <property type="term" value="F:magnesium ion binding"/>
    <property type="evidence" value="ECO:0007669"/>
    <property type="project" value="InterPro"/>
</dbReference>
<evidence type="ECO:0000256" key="14">
    <source>
        <dbReference type="PIRNR" id="PIRNR016408"/>
    </source>
</evidence>
<feature type="domain" description="Alpha-D-phosphohexomutase C-terminal" evidence="18">
    <location>
        <begin position="479"/>
        <end position="533"/>
    </location>
</feature>
<dbReference type="CDD" id="cd03086">
    <property type="entry name" value="PGM3"/>
    <property type="match status" value="1"/>
</dbReference>
<feature type="binding site" evidence="16">
    <location>
        <begin position="379"/>
        <end position="381"/>
    </location>
    <ligand>
        <name>substrate</name>
    </ligand>
</feature>
<dbReference type="GO" id="GO:0005975">
    <property type="term" value="P:carbohydrate metabolic process"/>
    <property type="evidence" value="ECO:0007669"/>
    <property type="project" value="InterPro"/>
</dbReference>
<keyword evidence="8 14" id="KW-0413">Isomerase</keyword>
<keyword evidence="5" id="KW-0597">Phosphoprotein</keyword>
<evidence type="ECO:0000259" key="18">
    <source>
        <dbReference type="Pfam" id="PF00408"/>
    </source>
</evidence>
<accession>A0A9P4J262</accession>
<evidence type="ECO:0000256" key="7">
    <source>
        <dbReference type="ARBA" id="ARBA00022842"/>
    </source>
</evidence>
<dbReference type="OrthoDB" id="1928at2759"/>
<evidence type="ECO:0000313" key="22">
    <source>
        <dbReference type="EMBL" id="KAF2153766.1"/>
    </source>
</evidence>
<evidence type="ECO:0000256" key="5">
    <source>
        <dbReference type="ARBA" id="ARBA00022553"/>
    </source>
</evidence>
<comment type="cofactor">
    <cofactor evidence="14 17">
        <name>Mg(2+)</name>
        <dbReference type="ChEBI" id="CHEBI:18420"/>
    </cofactor>
    <text evidence="14 17">Binds 1 Mg(2+) ion per subunit.</text>
</comment>
<evidence type="ECO:0000256" key="15">
    <source>
        <dbReference type="PIRSR" id="PIRSR016408-1"/>
    </source>
</evidence>
<evidence type="ECO:0000256" key="12">
    <source>
        <dbReference type="ARBA" id="ARBA00032065"/>
    </source>
</evidence>
<dbReference type="GO" id="GO:0006048">
    <property type="term" value="P:UDP-N-acetylglucosamine biosynthetic process"/>
    <property type="evidence" value="ECO:0007669"/>
    <property type="project" value="UniProtKB-UniRule"/>
</dbReference>
<feature type="domain" description="Phosphoacetylglucosamine mutase AMG1" evidence="20">
    <location>
        <begin position="304"/>
        <end position="443"/>
    </location>
</feature>
<evidence type="ECO:0000313" key="23">
    <source>
        <dbReference type="Proteomes" id="UP000799439"/>
    </source>
</evidence>
<dbReference type="AlphaFoldDB" id="A0A9P4J262"/>
<evidence type="ECO:0000256" key="10">
    <source>
        <dbReference type="ARBA" id="ARBA00023316"/>
    </source>
</evidence>
<evidence type="ECO:0000256" key="16">
    <source>
        <dbReference type="PIRSR" id="PIRSR016408-2"/>
    </source>
</evidence>
<dbReference type="Proteomes" id="UP000799439">
    <property type="component" value="Unassembled WGS sequence"/>
</dbReference>
<dbReference type="Pfam" id="PF21405">
    <property type="entry name" value="AMG1_II"/>
    <property type="match status" value="1"/>
</dbReference>
<dbReference type="Gene3D" id="3.40.120.10">
    <property type="entry name" value="Alpha-D-Glucose-1,6-Bisphosphate, subunit A, domain 3"/>
    <property type="match status" value="2"/>
</dbReference>
<dbReference type="Pfam" id="PF00408">
    <property type="entry name" value="PGM_PMM_IV"/>
    <property type="match status" value="1"/>
</dbReference>